<evidence type="ECO:0000259" key="1">
    <source>
        <dbReference type="Pfam" id="PF03435"/>
    </source>
</evidence>
<dbReference type="InterPro" id="IPR032095">
    <property type="entry name" value="Sacchrp_dh-like_C"/>
</dbReference>
<feature type="domain" description="Saccharopine dehydrogenase-like C-terminal" evidence="2">
    <location>
        <begin position="182"/>
        <end position="354"/>
    </location>
</feature>
<dbReference type="SUPFAM" id="SSF51735">
    <property type="entry name" value="NAD(P)-binding Rossmann-fold domains"/>
    <property type="match status" value="1"/>
</dbReference>
<name>A0A7C5Q6V5_CALS0</name>
<dbReference type="Pfam" id="PF03435">
    <property type="entry name" value="Sacchrp_dh_NADP"/>
    <property type="match status" value="1"/>
</dbReference>
<dbReference type="PANTHER" id="PTHR43796">
    <property type="entry name" value="CARBOXYNORSPERMIDINE SYNTHASE"/>
    <property type="match status" value="1"/>
</dbReference>
<protein>
    <recommendedName>
        <fullName evidence="4">Saccharopine dehydrogenase</fullName>
    </recommendedName>
</protein>
<evidence type="ECO:0000313" key="3">
    <source>
        <dbReference type="EMBL" id="HHK68547.1"/>
    </source>
</evidence>
<evidence type="ECO:0008006" key="4">
    <source>
        <dbReference type="Google" id="ProtNLM"/>
    </source>
</evidence>
<reference evidence="3" key="1">
    <citation type="journal article" date="2020" name="mSystems">
        <title>Genome- and Community-Level Interaction Insights into Carbon Utilization and Element Cycling Functions of Hydrothermarchaeota in Hydrothermal Sediment.</title>
        <authorList>
            <person name="Zhou Z."/>
            <person name="Liu Y."/>
            <person name="Xu W."/>
            <person name="Pan J."/>
            <person name="Luo Z.H."/>
            <person name="Li M."/>
        </authorList>
    </citation>
    <scope>NUCLEOTIDE SEQUENCE [LARGE SCALE GENOMIC DNA]</scope>
    <source>
        <strain evidence="3">SpSt-1056</strain>
    </source>
</reference>
<feature type="domain" description="Saccharopine dehydrogenase NADP binding" evidence="1">
    <location>
        <begin position="6"/>
        <end position="129"/>
    </location>
</feature>
<accession>A0A7C5Q6V5</accession>
<dbReference type="Gene3D" id="3.40.50.720">
    <property type="entry name" value="NAD(P)-binding Rossmann-like Domain"/>
    <property type="match status" value="2"/>
</dbReference>
<gene>
    <name evidence="3" type="ORF">ENM11_05270</name>
</gene>
<dbReference type="Pfam" id="PF16653">
    <property type="entry name" value="Sacchrp_dh_C"/>
    <property type="match status" value="1"/>
</dbReference>
<sequence length="360" mass="38593">MAVGRVLVLGGAGDMGSGVVEELVSLGVEADIGDINKERAQNVAQSLKPAADVGVVKVDVLSREELTAAVKKYDVVVNAVGPFYRFGYVVADALVKAGVNGVDICDDYDATEKILGLCQEALDKGVTFVTGLGWTPGLSNILAKKCCEMLGGEVDAVDIGWFGSAADSKGLAVVMHLFHTITGDVPIYLNGRTEMVKAGTSPMFFEFPKVGRLKLYYVGHPEPITIPRHLRVLERVAVRGCLVPQWQNSLGKMFVKMGLTSSKERLERLSRFIHRIEDVFRAGGLELSGVKVVVEKGVERVSYCSVGRMRKLTAAPAALGAYLILKGELDEKGVYPPEAVISPTPFLGRLEGVGVTAAKQ</sequence>
<dbReference type="InterPro" id="IPR036291">
    <property type="entry name" value="NAD(P)-bd_dom_sf"/>
</dbReference>
<dbReference type="Gene3D" id="3.30.360.10">
    <property type="entry name" value="Dihydrodipicolinate Reductase, domain 2"/>
    <property type="match status" value="1"/>
</dbReference>
<dbReference type="PANTHER" id="PTHR43796:SF2">
    <property type="entry name" value="CARBOXYNORSPERMIDINE SYNTHASE"/>
    <property type="match status" value="1"/>
</dbReference>
<evidence type="ECO:0000259" key="2">
    <source>
        <dbReference type="Pfam" id="PF16653"/>
    </source>
</evidence>
<comment type="caution">
    <text evidence="3">The sequence shown here is derived from an EMBL/GenBank/DDBJ whole genome shotgun (WGS) entry which is preliminary data.</text>
</comment>
<dbReference type="AlphaFoldDB" id="A0A7C5Q6V5"/>
<proteinExistence type="predicted"/>
<dbReference type="InterPro" id="IPR005097">
    <property type="entry name" value="Sacchrp_dh_NADP-bd"/>
</dbReference>
<organism evidence="3">
    <name type="scientific">Caldiarchaeum subterraneum</name>
    <dbReference type="NCBI Taxonomy" id="311458"/>
    <lineage>
        <taxon>Archaea</taxon>
        <taxon>Nitrososphaerota</taxon>
        <taxon>Candidatus Caldarchaeales</taxon>
        <taxon>Candidatus Caldarchaeaceae</taxon>
        <taxon>Candidatus Caldarchaeum</taxon>
    </lineage>
</organism>
<dbReference type="EMBL" id="DRWN01000041">
    <property type="protein sequence ID" value="HHK68547.1"/>
    <property type="molecule type" value="Genomic_DNA"/>
</dbReference>